<dbReference type="Proteomes" id="UP000031843">
    <property type="component" value="Chromosome secondary"/>
</dbReference>
<dbReference type="EMBL" id="CP010537">
    <property type="protein sequence ID" value="AJG23300.1"/>
    <property type="molecule type" value="Genomic_DNA"/>
</dbReference>
<dbReference type="OrthoDB" id="9025834at2"/>
<sequence length="257" mass="28062">MLWQIKDTEVYLLGAIHVLDAPLPALVPAAERAYRASARVVFEVALDQAPDFAPAYFPQGDSLSRHLPPATLEQVRALWLDFGLPGPELERLRPVFAAMHLQFAVAARHGILAQHGVDRFLWARAAVDGRATDALEDGTEALRMLQCVPLAEQVSMLAFFAEQPELAAAEPADMVRWWRQGQAGPFGALLAQRRAQWPDTLAVLVDARNQQWMPKIQALVADRVPTLIVAGALHMVGDAGLPALLGAAGLELLPEPW</sequence>
<dbReference type="AlphaFoldDB" id="A0A0C4YL58"/>
<accession>A0A0C4YL58</accession>
<evidence type="ECO:0000313" key="2">
    <source>
        <dbReference type="Proteomes" id="UP000031843"/>
    </source>
</evidence>
<reference evidence="1 2" key="1">
    <citation type="journal article" date="2015" name="Genome Announc.">
        <title>Complete Genome Sequence of Cupriavidus basilensis 4G11, Isolated from the Oak Ridge Field Research Center Site.</title>
        <authorList>
            <person name="Ray J."/>
            <person name="Waters R.J."/>
            <person name="Skerker J.M."/>
            <person name="Kuehl J.V."/>
            <person name="Price M.N."/>
            <person name="Huang J."/>
            <person name="Chakraborty R."/>
            <person name="Arkin A.P."/>
            <person name="Deutschbauer A."/>
        </authorList>
    </citation>
    <scope>NUCLEOTIDE SEQUENCE [LARGE SCALE GENOMIC DNA]</scope>
    <source>
        <strain evidence="1">4G11</strain>
    </source>
</reference>
<proteinExistence type="predicted"/>
<dbReference type="InterPro" id="IPR002816">
    <property type="entry name" value="TraB/PrgY/GumN_fam"/>
</dbReference>
<name>A0A0C4YL58_9BURK</name>
<protein>
    <recommendedName>
        <fullName evidence="3">TraB/GumN family protein</fullName>
    </recommendedName>
</protein>
<gene>
    <name evidence="1" type="ORF">RR42_s1712</name>
</gene>
<evidence type="ECO:0008006" key="3">
    <source>
        <dbReference type="Google" id="ProtNLM"/>
    </source>
</evidence>
<organism evidence="1 2">
    <name type="scientific">Cupriavidus basilensis</name>
    <dbReference type="NCBI Taxonomy" id="68895"/>
    <lineage>
        <taxon>Bacteria</taxon>
        <taxon>Pseudomonadati</taxon>
        <taxon>Pseudomonadota</taxon>
        <taxon>Betaproteobacteria</taxon>
        <taxon>Burkholderiales</taxon>
        <taxon>Burkholderiaceae</taxon>
        <taxon>Cupriavidus</taxon>
    </lineage>
</organism>
<evidence type="ECO:0000313" key="1">
    <source>
        <dbReference type="EMBL" id="AJG23300.1"/>
    </source>
</evidence>
<dbReference type="InterPro" id="IPR047111">
    <property type="entry name" value="YbaP-like"/>
</dbReference>
<dbReference type="KEGG" id="cbw:RR42_s1712"/>
<dbReference type="RefSeq" id="WP_043355056.1">
    <property type="nucleotide sequence ID" value="NZ_CP010537.1"/>
</dbReference>
<dbReference type="PANTHER" id="PTHR40590:SF1">
    <property type="entry name" value="CYTOPLASMIC PROTEIN"/>
    <property type="match status" value="1"/>
</dbReference>
<dbReference type="CDD" id="cd14789">
    <property type="entry name" value="Tiki"/>
    <property type="match status" value="1"/>
</dbReference>
<dbReference type="Pfam" id="PF01963">
    <property type="entry name" value="TraB_PrgY_gumN"/>
    <property type="match status" value="1"/>
</dbReference>
<dbReference type="PANTHER" id="PTHR40590">
    <property type="entry name" value="CYTOPLASMIC PROTEIN-RELATED"/>
    <property type="match status" value="1"/>
</dbReference>
<keyword evidence="2" id="KW-1185">Reference proteome</keyword>